<dbReference type="Pfam" id="PF13248">
    <property type="entry name" value="Zn_ribbon_3"/>
    <property type="match status" value="1"/>
</dbReference>
<evidence type="ECO:0000259" key="2">
    <source>
        <dbReference type="Pfam" id="PF13248"/>
    </source>
</evidence>
<organism evidence="3 4">
    <name type="scientific">Elusimicrobium minutum (strain Pei191)</name>
    <dbReference type="NCBI Taxonomy" id="445932"/>
    <lineage>
        <taxon>Bacteria</taxon>
        <taxon>Pseudomonadati</taxon>
        <taxon>Elusimicrobiota</taxon>
        <taxon>Elusimicrobia</taxon>
        <taxon>Elusimicrobiales</taxon>
        <taxon>Elusimicrobiaceae</taxon>
        <taxon>Elusimicrobium</taxon>
    </lineage>
</organism>
<reference evidence="3 4" key="1">
    <citation type="journal article" date="2009" name="Appl. Environ. Microbiol.">
        <title>Genomic analysis of 'Elusimicrobium minutum,' the first cultivated representative of the phylum 'Elusimicrobia' (formerly termite group 1).</title>
        <authorList>
            <person name="Herlemann D.P.R."/>
            <person name="Geissinger O."/>
            <person name="Ikeda-Ohtsubo W."/>
            <person name="Kunin V."/>
            <person name="Sun H."/>
            <person name="Lapidus A."/>
            <person name="Hugenholtz P."/>
            <person name="Brune A."/>
        </authorList>
    </citation>
    <scope>NUCLEOTIDE SEQUENCE [LARGE SCALE GENOMIC DNA]</scope>
    <source>
        <strain evidence="3 4">Pei191</strain>
    </source>
</reference>
<accession>B2KEV8</accession>
<keyword evidence="1" id="KW-1133">Transmembrane helix</keyword>
<sequence>MNSEPQQNRPPVNIEQSALAQEKVACWKCKKPVDRQDNFCRHCGQGLGDKAPWYYQHYGILIIIPMVGPLALYNIIKSPVISVKAKIIYTIATLAFTAAVVYAVYFVFNMLFSLINGTMTGAMYM</sequence>
<dbReference type="AlphaFoldDB" id="B2KEV8"/>
<feature type="transmembrane region" description="Helical" evidence="1">
    <location>
        <begin position="88"/>
        <end position="115"/>
    </location>
</feature>
<feature type="domain" description="Putative zinc-ribbon" evidence="2">
    <location>
        <begin position="22"/>
        <end position="47"/>
    </location>
</feature>
<evidence type="ECO:0000256" key="1">
    <source>
        <dbReference type="SAM" id="Phobius"/>
    </source>
</evidence>
<dbReference type="HOGENOM" id="CLU_1989129_0_0_0"/>
<keyword evidence="4" id="KW-1185">Reference proteome</keyword>
<dbReference type="EMBL" id="CP001055">
    <property type="protein sequence ID" value="ACC99054.1"/>
    <property type="molecule type" value="Genomic_DNA"/>
</dbReference>
<evidence type="ECO:0000313" key="3">
    <source>
        <dbReference type="EMBL" id="ACC99054.1"/>
    </source>
</evidence>
<gene>
    <name evidence="3" type="ordered locus">Emin_1506</name>
</gene>
<feature type="transmembrane region" description="Helical" evidence="1">
    <location>
        <begin position="55"/>
        <end position="76"/>
    </location>
</feature>
<keyword evidence="1" id="KW-0812">Transmembrane</keyword>
<dbReference type="InterPro" id="IPR059113">
    <property type="entry name" value="Znf_ribbon"/>
</dbReference>
<dbReference type="RefSeq" id="WP_012415668.1">
    <property type="nucleotide sequence ID" value="NC_010644.1"/>
</dbReference>
<dbReference type="OrthoDB" id="8566509at2"/>
<dbReference type="KEGG" id="emi:Emin_1506"/>
<dbReference type="STRING" id="445932.Emin_1506"/>
<dbReference type="Proteomes" id="UP000001029">
    <property type="component" value="Chromosome"/>
</dbReference>
<evidence type="ECO:0000313" key="4">
    <source>
        <dbReference type="Proteomes" id="UP000001029"/>
    </source>
</evidence>
<proteinExistence type="predicted"/>
<keyword evidence="1" id="KW-0472">Membrane</keyword>
<name>B2KEV8_ELUMP</name>
<protein>
    <recommendedName>
        <fullName evidence="2">Putative zinc-ribbon domain-containing protein</fullName>
    </recommendedName>
</protein>